<organism evidence="7 8">
    <name type="scientific">Hyaloscypha variabilis (strain UAMH 11265 / GT02V1 / F)</name>
    <name type="common">Meliniomyces variabilis</name>
    <dbReference type="NCBI Taxonomy" id="1149755"/>
    <lineage>
        <taxon>Eukaryota</taxon>
        <taxon>Fungi</taxon>
        <taxon>Dikarya</taxon>
        <taxon>Ascomycota</taxon>
        <taxon>Pezizomycotina</taxon>
        <taxon>Leotiomycetes</taxon>
        <taxon>Helotiales</taxon>
        <taxon>Hyaloscyphaceae</taxon>
        <taxon>Hyaloscypha</taxon>
        <taxon>Hyaloscypha variabilis</taxon>
    </lineage>
</organism>
<evidence type="ECO:0000313" key="7">
    <source>
        <dbReference type="EMBL" id="PMD46936.1"/>
    </source>
</evidence>
<reference evidence="7 8" key="1">
    <citation type="submission" date="2016-04" db="EMBL/GenBank/DDBJ databases">
        <title>A degradative enzymes factory behind the ericoid mycorrhizal symbiosis.</title>
        <authorList>
            <consortium name="DOE Joint Genome Institute"/>
            <person name="Martino E."/>
            <person name="Morin E."/>
            <person name="Grelet G."/>
            <person name="Kuo A."/>
            <person name="Kohler A."/>
            <person name="Daghino S."/>
            <person name="Barry K."/>
            <person name="Choi C."/>
            <person name="Cichocki N."/>
            <person name="Clum A."/>
            <person name="Copeland A."/>
            <person name="Hainaut M."/>
            <person name="Haridas S."/>
            <person name="Labutti K."/>
            <person name="Lindquist E."/>
            <person name="Lipzen A."/>
            <person name="Khouja H.-R."/>
            <person name="Murat C."/>
            <person name="Ohm R."/>
            <person name="Olson A."/>
            <person name="Spatafora J."/>
            <person name="Veneault-Fourrey C."/>
            <person name="Henrissat B."/>
            <person name="Grigoriev I."/>
            <person name="Martin F."/>
            <person name="Perotto S."/>
        </authorList>
    </citation>
    <scope>NUCLEOTIDE SEQUENCE [LARGE SCALE GENOMIC DNA]</scope>
    <source>
        <strain evidence="7 8">F</strain>
    </source>
</reference>
<keyword evidence="5" id="KW-0812">Transmembrane</keyword>
<accession>A0A2J6S856</accession>
<dbReference type="Pfam" id="PF07992">
    <property type="entry name" value="Pyr_redox_2"/>
    <property type="match status" value="1"/>
</dbReference>
<dbReference type="Gene3D" id="3.50.50.100">
    <property type="match status" value="1"/>
</dbReference>
<dbReference type="PRINTS" id="PR00368">
    <property type="entry name" value="FADPNR"/>
</dbReference>
<dbReference type="InterPro" id="IPR036188">
    <property type="entry name" value="FAD/NAD-bd_sf"/>
</dbReference>
<keyword evidence="5" id="KW-1133">Transmembrane helix</keyword>
<comment type="similarity">
    <text evidence="1">Belongs to the FAD-dependent oxidoreductase family.</text>
</comment>
<evidence type="ECO:0000256" key="5">
    <source>
        <dbReference type="SAM" id="Phobius"/>
    </source>
</evidence>
<keyword evidence="5" id="KW-0472">Membrane</keyword>
<dbReference type="GO" id="GO:0004174">
    <property type="term" value="F:electron-transferring-flavoprotein dehydrogenase activity"/>
    <property type="evidence" value="ECO:0007669"/>
    <property type="project" value="TreeGrafter"/>
</dbReference>
<dbReference type="AlphaFoldDB" id="A0A2J6S856"/>
<evidence type="ECO:0000259" key="6">
    <source>
        <dbReference type="Pfam" id="PF07992"/>
    </source>
</evidence>
<evidence type="ECO:0000256" key="3">
    <source>
        <dbReference type="ARBA" id="ARBA00022827"/>
    </source>
</evidence>
<dbReference type="OrthoDB" id="202203at2759"/>
<dbReference type="InterPro" id="IPR023753">
    <property type="entry name" value="FAD/NAD-binding_dom"/>
</dbReference>
<protein>
    <submittedName>
        <fullName evidence="7">AMID-like mitochondrial oxidoreductase-like protein</fullName>
    </submittedName>
</protein>
<dbReference type="SUPFAM" id="SSF51905">
    <property type="entry name" value="FAD/NAD(P)-binding domain"/>
    <property type="match status" value="1"/>
</dbReference>
<dbReference type="PANTHER" id="PTHR43735:SF3">
    <property type="entry name" value="FERROPTOSIS SUPPRESSOR PROTEIN 1"/>
    <property type="match status" value="1"/>
</dbReference>
<evidence type="ECO:0000313" key="8">
    <source>
        <dbReference type="Proteomes" id="UP000235786"/>
    </source>
</evidence>
<evidence type="ECO:0000256" key="1">
    <source>
        <dbReference type="ARBA" id="ARBA00006442"/>
    </source>
</evidence>
<gene>
    <name evidence="7" type="ORF">L207DRAFT_522405</name>
</gene>
<keyword evidence="8" id="KW-1185">Reference proteome</keyword>
<dbReference type="GO" id="GO:0050660">
    <property type="term" value="F:flavin adenine dinucleotide binding"/>
    <property type="evidence" value="ECO:0007669"/>
    <property type="project" value="TreeGrafter"/>
</dbReference>
<sequence>MSLQKKNVVIIGGSFAGLSAAHYFLRHVLPSLPYKGDYHLNIVDTSKDFMYRFATPRAVVSAKLMPTSNFFFPIADAFQQYNSKTYTFINAKAVAIDTSARTITLNYEKTGAEPHELSYHALALATGTRTLSPLFSLHTTRDGAEDALKELHKRLPQARSILISGGGPTGVETAGGLGEYLNGRTSWFLSKNKKSQVKIRLLSGGKKILPRLRPAIAKQAEKYLAQVGVEVIHGRRAISSRDHDDGTTTVVLENGEVITTDIYIPAAGVQPNTEWLPHTLLNEKGYIHTNRVTLRVDDAGPRVYALGDVGSYTAGGVLDMYVAVPVALTNMKRDLLAAITSENGVPKGKDTPYKPNLSETQLVPVGRGRGVGAFRGWRLPSLVVWFIKGRKYMLNTVAVEIHSGSKWDKERI</sequence>
<name>A0A2J6S856_HYAVF</name>
<proteinExistence type="inferred from homology"/>
<keyword evidence="2" id="KW-0285">Flavoprotein</keyword>
<evidence type="ECO:0000256" key="2">
    <source>
        <dbReference type="ARBA" id="ARBA00022630"/>
    </source>
</evidence>
<evidence type="ECO:0000256" key="4">
    <source>
        <dbReference type="ARBA" id="ARBA00023002"/>
    </source>
</evidence>
<dbReference type="Proteomes" id="UP000235786">
    <property type="component" value="Unassembled WGS sequence"/>
</dbReference>
<dbReference type="PRINTS" id="PR00411">
    <property type="entry name" value="PNDRDTASEI"/>
</dbReference>
<feature type="transmembrane region" description="Helical" evidence="5">
    <location>
        <begin position="7"/>
        <end position="25"/>
    </location>
</feature>
<dbReference type="GO" id="GO:0005737">
    <property type="term" value="C:cytoplasm"/>
    <property type="evidence" value="ECO:0007669"/>
    <property type="project" value="TreeGrafter"/>
</dbReference>
<dbReference type="PANTHER" id="PTHR43735">
    <property type="entry name" value="APOPTOSIS-INDUCING FACTOR 1"/>
    <property type="match status" value="1"/>
</dbReference>
<keyword evidence="3" id="KW-0274">FAD</keyword>
<feature type="domain" description="FAD/NAD(P)-binding" evidence="6">
    <location>
        <begin position="7"/>
        <end position="310"/>
    </location>
</feature>
<keyword evidence="4" id="KW-0560">Oxidoreductase</keyword>
<dbReference type="STRING" id="1149755.A0A2J6S856"/>
<dbReference type="EMBL" id="KZ613938">
    <property type="protein sequence ID" value="PMD46936.1"/>
    <property type="molecule type" value="Genomic_DNA"/>
</dbReference>